<name>K9GUT9_9PROT</name>
<feature type="transmembrane region" description="Helical" evidence="8">
    <location>
        <begin position="12"/>
        <end position="33"/>
    </location>
</feature>
<dbReference type="PANTHER" id="PTHR30558:SF3">
    <property type="entry name" value="BIOPOLYMER TRANSPORT PROTEIN EXBD-RELATED"/>
    <property type="match status" value="1"/>
</dbReference>
<dbReference type="AlphaFoldDB" id="K9GUT9"/>
<keyword evidence="4 7" id="KW-0812">Transmembrane</keyword>
<dbReference type="Proteomes" id="UP000009881">
    <property type="component" value="Unassembled WGS sequence"/>
</dbReference>
<keyword evidence="5 8" id="KW-1133">Transmembrane helix</keyword>
<dbReference type="GO" id="GO:0015031">
    <property type="term" value="P:protein transport"/>
    <property type="evidence" value="ECO:0007669"/>
    <property type="project" value="UniProtKB-KW"/>
</dbReference>
<comment type="caution">
    <text evidence="9">The sequence shown here is derived from an EMBL/GenBank/DDBJ whole genome shotgun (WGS) entry which is preliminary data.</text>
</comment>
<dbReference type="Gene3D" id="3.30.420.270">
    <property type="match status" value="1"/>
</dbReference>
<comment type="similarity">
    <text evidence="2 7">Belongs to the ExbD/TolR family.</text>
</comment>
<comment type="subcellular location">
    <subcellularLocation>
        <location evidence="1">Cell membrane</location>
        <topology evidence="1">Single-pass membrane protein</topology>
    </subcellularLocation>
    <subcellularLocation>
        <location evidence="7">Cell membrane</location>
        <topology evidence="7">Single-pass type II membrane protein</topology>
    </subcellularLocation>
</comment>
<evidence type="ECO:0000256" key="6">
    <source>
        <dbReference type="ARBA" id="ARBA00023136"/>
    </source>
</evidence>
<dbReference type="PANTHER" id="PTHR30558">
    <property type="entry name" value="EXBD MEMBRANE COMPONENT OF PMF-DRIVEN MACROMOLECULE IMPORT SYSTEM"/>
    <property type="match status" value="1"/>
</dbReference>
<dbReference type="EMBL" id="ANHY01000014">
    <property type="protein sequence ID" value="EKV28987.1"/>
    <property type="molecule type" value="Genomic_DNA"/>
</dbReference>
<accession>K9GUT9</accession>
<dbReference type="GO" id="GO:0005886">
    <property type="term" value="C:plasma membrane"/>
    <property type="evidence" value="ECO:0007669"/>
    <property type="project" value="UniProtKB-SubCell"/>
</dbReference>
<evidence type="ECO:0000256" key="1">
    <source>
        <dbReference type="ARBA" id="ARBA00004162"/>
    </source>
</evidence>
<keyword evidence="10" id="KW-1185">Reference proteome</keyword>
<dbReference type="OrthoDB" id="5456447at2"/>
<keyword evidence="7" id="KW-0653">Protein transport</keyword>
<evidence type="ECO:0000256" key="2">
    <source>
        <dbReference type="ARBA" id="ARBA00005811"/>
    </source>
</evidence>
<keyword evidence="3" id="KW-1003">Cell membrane</keyword>
<evidence type="ECO:0000313" key="10">
    <source>
        <dbReference type="Proteomes" id="UP000009881"/>
    </source>
</evidence>
<dbReference type="PATRIC" id="fig|1238182.3.peg.2965"/>
<sequence>MQVVRKKRGGRALISLTPLIDVVFILLVFFMLASSFTEWRAIDLATSAKAVSAASVEGAVLVRVRADGGLDIAGERLDAEALAARMTSVAERNPDRRVAVQPDAGVPLQRVVTVMETVTAAGLSGVSIVRGPGG</sequence>
<keyword evidence="7" id="KW-0813">Transport</keyword>
<proteinExistence type="inferred from homology"/>
<reference evidence="9 10" key="1">
    <citation type="journal article" date="2013" name="Genome Announc.">
        <title>Draft Genome Sequence of an Alphaproteobacterium, Caenispirillum salinarum AK4(T), Isolated from a Solar Saltern.</title>
        <authorList>
            <person name="Khatri I."/>
            <person name="Singh A."/>
            <person name="Korpole S."/>
            <person name="Pinnaka A.K."/>
            <person name="Subramanian S."/>
        </authorList>
    </citation>
    <scope>NUCLEOTIDE SEQUENCE [LARGE SCALE GENOMIC DNA]</scope>
    <source>
        <strain evidence="9 10">AK4</strain>
    </source>
</reference>
<protein>
    <submittedName>
        <fullName evidence="9">Biopolymer transport protein ExbD/TolR</fullName>
    </submittedName>
</protein>
<dbReference type="eggNOG" id="COG0848">
    <property type="taxonomic scope" value="Bacteria"/>
</dbReference>
<dbReference type="RefSeq" id="WP_009541408.1">
    <property type="nucleotide sequence ID" value="NZ_ANHY01000014.1"/>
</dbReference>
<keyword evidence="6 8" id="KW-0472">Membrane</keyword>
<dbReference type="InterPro" id="IPR003400">
    <property type="entry name" value="ExbD"/>
</dbReference>
<evidence type="ECO:0000256" key="5">
    <source>
        <dbReference type="ARBA" id="ARBA00022989"/>
    </source>
</evidence>
<evidence type="ECO:0000313" key="9">
    <source>
        <dbReference type="EMBL" id="EKV28987.1"/>
    </source>
</evidence>
<dbReference type="STRING" id="1238182.C882_0751"/>
<evidence type="ECO:0000256" key="4">
    <source>
        <dbReference type="ARBA" id="ARBA00022692"/>
    </source>
</evidence>
<gene>
    <name evidence="9" type="ORF">C882_0751</name>
</gene>
<evidence type="ECO:0000256" key="8">
    <source>
        <dbReference type="SAM" id="Phobius"/>
    </source>
</evidence>
<organism evidence="9 10">
    <name type="scientific">Caenispirillum salinarum AK4</name>
    <dbReference type="NCBI Taxonomy" id="1238182"/>
    <lineage>
        <taxon>Bacteria</taxon>
        <taxon>Pseudomonadati</taxon>
        <taxon>Pseudomonadota</taxon>
        <taxon>Alphaproteobacteria</taxon>
        <taxon>Rhodospirillales</taxon>
        <taxon>Novispirillaceae</taxon>
        <taxon>Caenispirillum</taxon>
    </lineage>
</organism>
<dbReference type="GO" id="GO:0022857">
    <property type="term" value="F:transmembrane transporter activity"/>
    <property type="evidence" value="ECO:0007669"/>
    <property type="project" value="InterPro"/>
</dbReference>
<evidence type="ECO:0000256" key="3">
    <source>
        <dbReference type="ARBA" id="ARBA00022475"/>
    </source>
</evidence>
<dbReference type="Pfam" id="PF02472">
    <property type="entry name" value="ExbD"/>
    <property type="match status" value="1"/>
</dbReference>
<evidence type="ECO:0000256" key="7">
    <source>
        <dbReference type="RuleBase" id="RU003879"/>
    </source>
</evidence>